<sequence>MKTLIITDLARTEQLDRSAMTQVRGGFKMGTPGYPLGNVNYAPSFDSSITATQNLAQMQEVVTATANGSAFLGGVTVHSDVDQHGENKIVRRPSLAA</sequence>
<evidence type="ECO:0000313" key="2">
    <source>
        <dbReference type="Proteomes" id="UP001596101"/>
    </source>
</evidence>
<dbReference type="EMBL" id="JBHSMR010000013">
    <property type="protein sequence ID" value="MFC5478705.1"/>
    <property type="molecule type" value="Genomic_DNA"/>
</dbReference>
<evidence type="ECO:0000313" key="1">
    <source>
        <dbReference type="EMBL" id="MFC5478705.1"/>
    </source>
</evidence>
<name>A0ABW0MM77_9BURK</name>
<dbReference type="RefSeq" id="WP_379754881.1">
    <property type="nucleotide sequence ID" value="NZ_JBHSMR010000013.1"/>
</dbReference>
<comment type="caution">
    <text evidence="1">The sequence shown here is derived from an EMBL/GenBank/DDBJ whole genome shotgun (WGS) entry which is preliminary data.</text>
</comment>
<organism evidence="1 2">
    <name type="scientific">Massilia suwonensis</name>
    <dbReference type="NCBI Taxonomy" id="648895"/>
    <lineage>
        <taxon>Bacteria</taxon>
        <taxon>Pseudomonadati</taxon>
        <taxon>Pseudomonadota</taxon>
        <taxon>Betaproteobacteria</taxon>
        <taxon>Burkholderiales</taxon>
        <taxon>Oxalobacteraceae</taxon>
        <taxon>Telluria group</taxon>
        <taxon>Massilia</taxon>
    </lineage>
</organism>
<proteinExistence type="predicted"/>
<keyword evidence="2" id="KW-1185">Reference proteome</keyword>
<gene>
    <name evidence="1" type="ORF">ACFPQ5_10920</name>
</gene>
<accession>A0ABW0MM77</accession>
<protein>
    <submittedName>
        <fullName evidence="1">Uncharacterized protein</fullName>
    </submittedName>
</protein>
<reference evidence="2" key="1">
    <citation type="journal article" date="2019" name="Int. J. Syst. Evol. Microbiol.">
        <title>The Global Catalogue of Microorganisms (GCM) 10K type strain sequencing project: providing services to taxonomists for standard genome sequencing and annotation.</title>
        <authorList>
            <consortium name="The Broad Institute Genomics Platform"/>
            <consortium name="The Broad Institute Genome Sequencing Center for Infectious Disease"/>
            <person name="Wu L."/>
            <person name="Ma J."/>
        </authorList>
    </citation>
    <scope>NUCLEOTIDE SEQUENCE [LARGE SCALE GENOMIC DNA]</scope>
    <source>
        <strain evidence="2">CCUG 43111</strain>
    </source>
</reference>
<dbReference type="Proteomes" id="UP001596101">
    <property type="component" value="Unassembled WGS sequence"/>
</dbReference>